<organism evidence="1 2">
    <name type="scientific">Gnathostoma spinigerum</name>
    <dbReference type="NCBI Taxonomy" id="75299"/>
    <lineage>
        <taxon>Eukaryota</taxon>
        <taxon>Metazoa</taxon>
        <taxon>Ecdysozoa</taxon>
        <taxon>Nematoda</taxon>
        <taxon>Chromadorea</taxon>
        <taxon>Rhabditida</taxon>
        <taxon>Spirurina</taxon>
        <taxon>Gnathostomatomorpha</taxon>
        <taxon>Gnathostomatoidea</taxon>
        <taxon>Gnathostomatidae</taxon>
        <taxon>Gnathostoma</taxon>
    </lineage>
</organism>
<name>A0ABD6EJL7_9BILA</name>
<dbReference type="AlphaFoldDB" id="A0ABD6EJL7"/>
<proteinExistence type="predicted"/>
<protein>
    <recommendedName>
        <fullName evidence="3">AMP-dependent synthetase/ligase domain-containing protein</fullName>
    </recommendedName>
</protein>
<gene>
    <name evidence="1" type="ORF">AB6A40_006797</name>
</gene>
<accession>A0ABD6EJL7</accession>
<keyword evidence="2" id="KW-1185">Reference proteome</keyword>
<dbReference type="Proteomes" id="UP001608902">
    <property type="component" value="Unassembled WGS sequence"/>
</dbReference>
<dbReference type="InterPro" id="IPR042099">
    <property type="entry name" value="ANL_N_sf"/>
</dbReference>
<dbReference type="SUPFAM" id="SSF56801">
    <property type="entry name" value="Acetyl-CoA synthetase-like"/>
    <property type="match status" value="1"/>
</dbReference>
<sequence length="177" mass="20197">MEPGRDSWWRDLFLETSQETKNRVNHSADDADVVMVYSNRSLDGTTNEMSQKTLENNMKNFATHLQKNSLCFVVCTRNCYFNVAAMFAVLYAGCRLLIYDGPVIHPDPSRVFQIINKYKANTLIVDSDDLLTSMKHKEYTKIWDISSLTNIVVFGGTDCTVTARSIFSVPCQYVNQK</sequence>
<evidence type="ECO:0000313" key="1">
    <source>
        <dbReference type="EMBL" id="MFH4980088.1"/>
    </source>
</evidence>
<evidence type="ECO:0000313" key="2">
    <source>
        <dbReference type="Proteomes" id="UP001608902"/>
    </source>
</evidence>
<dbReference type="Gene3D" id="3.40.50.12780">
    <property type="entry name" value="N-terminal domain of ligase-like"/>
    <property type="match status" value="1"/>
</dbReference>
<reference evidence="1 2" key="1">
    <citation type="submission" date="2024-08" db="EMBL/GenBank/DDBJ databases">
        <title>Gnathostoma spinigerum genome.</title>
        <authorList>
            <person name="Gonzalez-Bertolin B."/>
            <person name="Monzon S."/>
            <person name="Zaballos A."/>
            <person name="Jimenez P."/>
            <person name="Dekumyoy P."/>
            <person name="Varona S."/>
            <person name="Cuesta I."/>
            <person name="Sumanam S."/>
            <person name="Adisakwattana P."/>
            <person name="Gasser R.B."/>
            <person name="Hernandez-Gonzalez A."/>
            <person name="Young N.D."/>
            <person name="Perteguer M.J."/>
        </authorList>
    </citation>
    <scope>NUCLEOTIDE SEQUENCE [LARGE SCALE GENOMIC DNA]</scope>
    <source>
        <strain evidence="1">AL3</strain>
        <tissue evidence="1">Liver</tissue>
    </source>
</reference>
<comment type="caution">
    <text evidence="1">The sequence shown here is derived from an EMBL/GenBank/DDBJ whole genome shotgun (WGS) entry which is preliminary data.</text>
</comment>
<evidence type="ECO:0008006" key="3">
    <source>
        <dbReference type="Google" id="ProtNLM"/>
    </source>
</evidence>
<dbReference type="EMBL" id="JBGFUD010005047">
    <property type="protein sequence ID" value="MFH4980088.1"/>
    <property type="molecule type" value="Genomic_DNA"/>
</dbReference>